<proteinExistence type="predicted"/>
<evidence type="ECO:0000313" key="2">
    <source>
        <dbReference type="Proteomes" id="UP000238348"/>
    </source>
</evidence>
<dbReference type="OrthoDB" id="8593536at2"/>
<reference evidence="1 2" key="1">
    <citation type="submission" date="2015-09" db="EMBL/GenBank/DDBJ databases">
        <title>Sorangium comparison.</title>
        <authorList>
            <person name="Zaburannyi N."/>
            <person name="Bunk B."/>
            <person name="Overmann J."/>
            <person name="Mueller R."/>
        </authorList>
    </citation>
    <scope>NUCLEOTIDE SEQUENCE [LARGE SCALE GENOMIC DNA]</scope>
    <source>
        <strain evidence="1 2">So ce26</strain>
    </source>
</reference>
<dbReference type="AlphaFoldDB" id="A0A2L0FBC8"/>
<dbReference type="Proteomes" id="UP000238348">
    <property type="component" value="Chromosome"/>
</dbReference>
<evidence type="ECO:0000313" key="1">
    <source>
        <dbReference type="EMBL" id="AUX48782.1"/>
    </source>
</evidence>
<name>A0A2L0FBC8_SORCE</name>
<sequence>MEERLEAQTAVDIIVPREMQPDERQPLIDALYLVRRRISYGAERKKSFVNHVIQSGSEHGAVLLHRAAGGSIDGYFAMQIVERRTGGAAVAIFRGECGAPGNAGIGDALARAALDRLIRYMLPRPGRPLYCLCSLAHPSSYALLSRFADITHTSPAEGALADADALMSELAAAFEREPDEHGDPFVFESGQGAVAPASTYDFLHLYENPAVRYFLATHPGSTDGQGLITLVPLSLGGMMRAAARRAGLEARH</sequence>
<dbReference type="EMBL" id="CP012673">
    <property type="protein sequence ID" value="AUX48782.1"/>
    <property type="molecule type" value="Genomic_DNA"/>
</dbReference>
<organism evidence="1 2">
    <name type="scientific">Sorangium cellulosum</name>
    <name type="common">Polyangium cellulosum</name>
    <dbReference type="NCBI Taxonomy" id="56"/>
    <lineage>
        <taxon>Bacteria</taxon>
        <taxon>Pseudomonadati</taxon>
        <taxon>Myxococcota</taxon>
        <taxon>Polyangia</taxon>
        <taxon>Polyangiales</taxon>
        <taxon>Polyangiaceae</taxon>
        <taxon>Sorangium</taxon>
    </lineage>
</organism>
<protein>
    <submittedName>
        <fullName evidence="1">Uncharacterized protein</fullName>
    </submittedName>
</protein>
<accession>A0A2L0FBC8</accession>
<gene>
    <name evidence="1" type="ORF">SOCE26_103230</name>
</gene>